<evidence type="ECO:0000256" key="1">
    <source>
        <dbReference type="ARBA" id="ARBA00022741"/>
    </source>
</evidence>
<protein>
    <recommendedName>
        <fullName evidence="2">Glutamyl-tRNA(Gln) amidotransferase subunit C, mitochondrial</fullName>
        <shortName evidence="2">Glu-AdT subunit C</shortName>
        <ecNumber evidence="2">6.3.5.-</ecNumber>
    </recommendedName>
</protein>
<dbReference type="PANTHER" id="PTHR15004">
    <property type="entry name" value="GLUTAMYL-TRNA(GLN) AMIDOTRANSFERASE SUBUNIT C, MITOCHONDRIAL"/>
    <property type="match status" value="1"/>
</dbReference>
<dbReference type="Gene3D" id="3.30.930.10">
    <property type="entry name" value="Bira Bifunctional Protein, Domain 2"/>
    <property type="match status" value="1"/>
</dbReference>
<dbReference type="SUPFAM" id="SSF52954">
    <property type="entry name" value="Class II aaRS ABD-related"/>
    <property type="match status" value="1"/>
</dbReference>
<proteinExistence type="inferred from homology"/>
<dbReference type="EC" id="6.3.5.-" evidence="2"/>
<dbReference type="Proteomes" id="UP001307889">
    <property type="component" value="Chromosome 13"/>
</dbReference>
<dbReference type="Gene3D" id="3.40.50.800">
    <property type="entry name" value="Anticodon-binding domain"/>
    <property type="match status" value="1"/>
</dbReference>
<keyword evidence="2" id="KW-0067">ATP-binding</keyword>
<comment type="function">
    <text evidence="2">Allows the formation of correctly charged Gln-tRNA(Gln) through the transamidation of misacylated Glu-tRNA(Gln) in the mitochondria. The reaction takes place in the presence of glutamine and ATP through an activated gamma-phospho-Glu-tRNA(Gln).</text>
</comment>
<gene>
    <name evidence="3" type="ORF">NTJ_14572</name>
</gene>
<keyword evidence="2" id="KW-0648">Protein biosynthesis</keyword>
<keyword evidence="4" id="KW-1185">Reference proteome</keyword>
<comment type="similarity">
    <text evidence="2">Belongs to the GatC family.</text>
</comment>
<dbReference type="Pfam" id="PF02686">
    <property type="entry name" value="GatC"/>
    <property type="match status" value="1"/>
</dbReference>
<comment type="subunit">
    <text evidence="2">Subunit of the heterotrimeric GatCAB amidotransferase (AdT) complex, composed of A, B and C subunits.</text>
</comment>
<sequence>MLRAFLTTPFRKNWRRYCSLVPDEPVVEYNRKLADAIGQTTIDQKTIEQLERNSLVDFGNEKGIQIVEEAIKFADQLSSVDTEGVEPLWTVLEDSTLFLREDEVTDCGNQELVLSNAAVTEEGYFVSPPGNIPLETKVYDLKKPNSTTSPENAKLDDEKSRADLKDGFASAKSLSGDSLPFGIAFGRKPCRERSDGPLYPENHVKLKQIIFEKPQTSKQLFYRHLQQRKRWWRKFSADPGKFSFSDVMKTGDSFNGEEAQILASFPWGVHQVENVKYTGSGALEQLPVQEQNHFAVVADRKRCLPHMIESSMNLEYGVLTYLLDAYSERKSGRPVLRFHRKLSPYKYGFAAGAVSSAVGQELYDMSRMICLDLKKEGLSCLFPSPQEFGKKSLEMQLTKNDALGICYTVVLNDKSLTSGLCGLYNRETTIQEQTHISKLAEYCVLIMKNY</sequence>
<dbReference type="SUPFAM" id="SSF141000">
    <property type="entry name" value="Glu-tRNAGln amidotransferase C subunit"/>
    <property type="match status" value="1"/>
</dbReference>
<accession>A0ABN7BBU7</accession>
<dbReference type="InterPro" id="IPR003837">
    <property type="entry name" value="GatC"/>
</dbReference>
<keyword evidence="1 2" id="KW-0547">Nucleotide-binding</keyword>
<dbReference type="PANTHER" id="PTHR15004:SF0">
    <property type="entry name" value="GLUTAMYL-TRNA(GLN) AMIDOTRANSFERASE SUBUNIT C, MITOCHONDRIAL"/>
    <property type="match status" value="1"/>
</dbReference>
<evidence type="ECO:0000313" key="4">
    <source>
        <dbReference type="Proteomes" id="UP001307889"/>
    </source>
</evidence>
<comment type="catalytic activity">
    <reaction evidence="2">
        <text>L-glutamyl-tRNA(Gln) + L-glutamine + ATP + H2O = L-glutaminyl-tRNA(Gln) + L-glutamate + ADP + phosphate + H(+)</text>
        <dbReference type="Rhea" id="RHEA:17521"/>
        <dbReference type="Rhea" id="RHEA-COMP:9681"/>
        <dbReference type="Rhea" id="RHEA-COMP:9684"/>
        <dbReference type="ChEBI" id="CHEBI:15377"/>
        <dbReference type="ChEBI" id="CHEBI:15378"/>
        <dbReference type="ChEBI" id="CHEBI:29985"/>
        <dbReference type="ChEBI" id="CHEBI:30616"/>
        <dbReference type="ChEBI" id="CHEBI:43474"/>
        <dbReference type="ChEBI" id="CHEBI:58359"/>
        <dbReference type="ChEBI" id="CHEBI:78520"/>
        <dbReference type="ChEBI" id="CHEBI:78521"/>
        <dbReference type="ChEBI" id="CHEBI:456216"/>
    </reaction>
</comment>
<dbReference type="InterPro" id="IPR036621">
    <property type="entry name" value="Anticodon-bd_dom_sf"/>
</dbReference>
<dbReference type="SUPFAM" id="SSF55681">
    <property type="entry name" value="Class II aaRS and biotin synthetases"/>
    <property type="match status" value="1"/>
</dbReference>
<dbReference type="InterPro" id="IPR036113">
    <property type="entry name" value="Asp/Glu-ADT_sf_sub_c"/>
</dbReference>
<reference evidence="3 4" key="1">
    <citation type="submission" date="2023-09" db="EMBL/GenBank/DDBJ databases">
        <title>Nesidiocoris tenuis whole genome shotgun sequence.</title>
        <authorList>
            <person name="Shibata T."/>
            <person name="Shimoda M."/>
            <person name="Kobayashi T."/>
            <person name="Uehara T."/>
        </authorList>
    </citation>
    <scope>NUCLEOTIDE SEQUENCE [LARGE SCALE GENOMIC DNA]</scope>
    <source>
        <strain evidence="3 4">Japan</strain>
    </source>
</reference>
<dbReference type="HAMAP" id="MF_00122">
    <property type="entry name" value="GatC"/>
    <property type="match status" value="1"/>
</dbReference>
<evidence type="ECO:0000256" key="2">
    <source>
        <dbReference type="HAMAP-Rule" id="MF_03149"/>
    </source>
</evidence>
<dbReference type="EMBL" id="AP028921">
    <property type="protein sequence ID" value="BET01754.1"/>
    <property type="molecule type" value="Genomic_DNA"/>
</dbReference>
<keyword evidence="2" id="KW-0496">Mitochondrion</keyword>
<evidence type="ECO:0000313" key="3">
    <source>
        <dbReference type="EMBL" id="BET01754.1"/>
    </source>
</evidence>
<comment type="subcellular location">
    <subcellularLocation>
        <location evidence="2">Mitochondrion</location>
    </subcellularLocation>
</comment>
<dbReference type="InterPro" id="IPR045864">
    <property type="entry name" value="aa-tRNA-synth_II/BPL/LPL"/>
</dbReference>
<organism evidence="3 4">
    <name type="scientific">Nesidiocoris tenuis</name>
    <dbReference type="NCBI Taxonomy" id="355587"/>
    <lineage>
        <taxon>Eukaryota</taxon>
        <taxon>Metazoa</taxon>
        <taxon>Ecdysozoa</taxon>
        <taxon>Arthropoda</taxon>
        <taxon>Hexapoda</taxon>
        <taxon>Insecta</taxon>
        <taxon>Pterygota</taxon>
        <taxon>Neoptera</taxon>
        <taxon>Paraneoptera</taxon>
        <taxon>Hemiptera</taxon>
        <taxon>Heteroptera</taxon>
        <taxon>Panheteroptera</taxon>
        <taxon>Cimicomorpha</taxon>
        <taxon>Miridae</taxon>
        <taxon>Dicyphina</taxon>
        <taxon>Nesidiocoris</taxon>
    </lineage>
</organism>
<dbReference type="NCBIfam" id="TIGR00135">
    <property type="entry name" value="gatC"/>
    <property type="match status" value="1"/>
</dbReference>
<keyword evidence="2" id="KW-0436">Ligase</keyword>
<name>A0ABN7BBU7_9HEMI</name>